<reference evidence="4" key="1">
    <citation type="submission" date="2019-03" db="EMBL/GenBank/DDBJ databases">
        <authorList>
            <person name="Hao L."/>
        </authorList>
    </citation>
    <scope>NUCLEOTIDE SEQUENCE</scope>
</reference>
<dbReference type="SUPFAM" id="SSF55816">
    <property type="entry name" value="5'-nucleotidase (syn. UDP-sugar hydrolase), C-terminal domain"/>
    <property type="match status" value="1"/>
</dbReference>
<sequence length="800" mass="85774">MISRIAALIPETCAQALHLNPWNRRMRLILQIDNQTVSGMIRHMPAVFFATGHMVKHLLAVLALACLFSAPVSGAFLPAAGPADIPAAVEINPGAVRLGSTDLFITAIIELPAPLSPDAGKIDVSRVRLLIRENEIPAETENFSLGDRNGNGVPDLTVRFDSQAVQAHLFAGKEELIVQGVVAGSADVRFRGSDSIRVRSIGKKKRLTLLQTSDLHHHASGYGPFLDYTPLDTTDKDEVLGGFSRLAAVIDRVRKEQAAVSVPVVLVDSGDFLMGTAYDLTAYNPLALQFFQAAGYDAVTLGDHEFDWSPSGLALLLANAREEGFMVPVLATNMFTDGERGTRDDGLQMLTADGAVVDKHMIRLPEGLNIGLIGLMGPEAGSRAKAASPVTFDYDPDFIQGVVDDLRNNENADLIIALSHGGIRPDGSGNDAYLAGSVAGIDIIASGHYHTTTHEAFVKGPANTLVFSPGEYGKWLSRLDITYDESLGRIVDYAFTLIPINDTLEGDPHIQALVENHHKSMNRLISRLGAGIESPVSSTDISLARAPLKETGIGNLIADAFRWAATHASSGSGRPCDVGIAANGTIRGDLFPGRLGIITLSDVYNILPLGLSPGTSRLPPGIPLISVYATAADIYAICETGLTIAPSLEPDYYLNFSGVRIDYDPSHASGLQGVKTVYLCPAQDPFCLSEGTPLDRSDKTRLYRVAVDLHTLQMIQTLHERLAPYGFPLTLRNASGEPVHPADYLNYCVDASPDPGLQEMKGWTALWKFLAAMFPAGGEGIPAGLYGRDGMALGRVRCMQ</sequence>
<dbReference type="InterPro" id="IPR008334">
    <property type="entry name" value="5'-Nucleotdase_C"/>
</dbReference>
<evidence type="ECO:0000313" key="4">
    <source>
        <dbReference type="EMBL" id="VFU15261.1"/>
    </source>
</evidence>
<dbReference type="GO" id="GO:0009166">
    <property type="term" value="P:nucleotide catabolic process"/>
    <property type="evidence" value="ECO:0007669"/>
    <property type="project" value="InterPro"/>
</dbReference>
<protein>
    <submittedName>
        <fullName evidence="4">Trifunctional nucleotide phosphoesterase protein YfkN (Modular protein)</fullName>
    </submittedName>
</protein>
<feature type="domain" description="Calcineurin-like phosphoesterase" evidence="2">
    <location>
        <begin position="208"/>
        <end position="451"/>
    </location>
</feature>
<dbReference type="Pfam" id="PF02872">
    <property type="entry name" value="5_nucleotid_C"/>
    <property type="match status" value="1"/>
</dbReference>
<evidence type="ECO:0000259" key="2">
    <source>
        <dbReference type="Pfam" id="PF00149"/>
    </source>
</evidence>
<feature type="domain" description="5'-Nucleotidase C-terminal" evidence="3">
    <location>
        <begin position="539"/>
        <end position="709"/>
    </location>
</feature>
<dbReference type="EMBL" id="CAADRM010000104">
    <property type="protein sequence ID" value="VFU15261.1"/>
    <property type="molecule type" value="Genomic_DNA"/>
</dbReference>
<dbReference type="PRINTS" id="PR01607">
    <property type="entry name" value="APYRASEFAMLY"/>
</dbReference>
<dbReference type="AlphaFoldDB" id="A0A485M1S0"/>
<dbReference type="Gene3D" id="3.60.21.10">
    <property type="match status" value="1"/>
</dbReference>
<dbReference type="GO" id="GO:0016787">
    <property type="term" value="F:hydrolase activity"/>
    <property type="evidence" value="ECO:0007669"/>
    <property type="project" value="InterPro"/>
</dbReference>
<dbReference type="InterPro" id="IPR029052">
    <property type="entry name" value="Metallo-depent_PP-like"/>
</dbReference>
<dbReference type="Pfam" id="PF00149">
    <property type="entry name" value="Metallophos"/>
    <property type="match status" value="1"/>
</dbReference>
<dbReference type="InterPro" id="IPR006179">
    <property type="entry name" value="5_nucleotidase/apyrase"/>
</dbReference>
<dbReference type="SUPFAM" id="SSF56300">
    <property type="entry name" value="Metallo-dependent phosphatases"/>
    <property type="match status" value="1"/>
</dbReference>
<dbReference type="InterPro" id="IPR004843">
    <property type="entry name" value="Calcineurin-like_PHP"/>
</dbReference>
<keyword evidence="1" id="KW-0732">Signal</keyword>
<proteinExistence type="predicted"/>
<organism evidence="4">
    <name type="scientific">anaerobic digester metagenome</name>
    <dbReference type="NCBI Taxonomy" id="1263854"/>
    <lineage>
        <taxon>unclassified sequences</taxon>
        <taxon>metagenomes</taxon>
        <taxon>ecological metagenomes</taxon>
    </lineage>
</organism>
<dbReference type="PANTHER" id="PTHR11575">
    <property type="entry name" value="5'-NUCLEOTIDASE-RELATED"/>
    <property type="match status" value="1"/>
</dbReference>
<name>A0A485M1S0_9ZZZZ</name>
<evidence type="ECO:0000256" key="1">
    <source>
        <dbReference type="ARBA" id="ARBA00022729"/>
    </source>
</evidence>
<dbReference type="PANTHER" id="PTHR11575:SF24">
    <property type="entry name" value="5'-NUCLEOTIDASE"/>
    <property type="match status" value="1"/>
</dbReference>
<evidence type="ECO:0000259" key="3">
    <source>
        <dbReference type="Pfam" id="PF02872"/>
    </source>
</evidence>
<dbReference type="Gene3D" id="3.90.780.10">
    <property type="entry name" value="5'-Nucleotidase, C-terminal domain"/>
    <property type="match status" value="1"/>
</dbReference>
<accession>A0A485M1S0</accession>
<gene>
    <name evidence="4" type="ORF">SCFA_400010</name>
</gene>
<dbReference type="InterPro" id="IPR036907">
    <property type="entry name" value="5'-Nucleotdase_C_sf"/>
</dbReference>